<dbReference type="RefSeq" id="WP_057878766.1">
    <property type="nucleotide sequence ID" value="NZ_JQCA01000078.1"/>
</dbReference>
<dbReference type="Gene3D" id="1.10.10.10">
    <property type="entry name" value="Winged helix-like DNA-binding domain superfamily/Winged helix DNA-binding domain"/>
    <property type="match status" value="1"/>
</dbReference>
<name>A0A0R2LVF2_9LACO</name>
<evidence type="ECO:0000259" key="1">
    <source>
        <dbReference type="PROSITE" id="PS50995"/>
    </source>
</evidence>
<dbReference type="PATRIC" id="fig|616990.3.peg.176"/>
<organism evidence="2 3">
    <name type="scientific">Levilactobacillus paucivorans</name>
    <dbReference type="NCBI Taxonomy" id="616990"/>
    <lineage>
        <taxon>Bacteria</taxon>
        <taxon>Bacillati</taxon>
        <taxon>Bacillota</taxon>
        <taxon>Bacilli</taxon>
        <taxon>Lactobacillales</taxon>
        <taxon>Lactobacillaceae</taxon>
        <taxon>Levilactobacillus</taxon>
    </lineage>
</organism>
<dbReference type="EMBL" id="JQCA01000078">
    <property type="protein sequence ID" value="KRO03490.1"/>
    <property type="molecule type" value="Genomic_DNA"/>
</dbReference>
<dbReference type="GO" id="GO:0003700">
    <property type="term" value="F:DNA-binding transcription factor activity"/>
    <property type="evidence" value="ECO:0007669"/>
    <property type="project" value="InterPro"/>
</dbReference>
<dbReference type="OrthoDB" id="5327581at2"/>
<dbReference type="InterPro" id="IPR036390">
    <property type="entry name" value="WH_DNA-bd_sf"/>
</dbReference>
<gene>
    <name evidence="2" type="ORF">IV54_GL000167</name>
</gene>
<dbReference type="SMART" id="SM00347">
    <property type="entry name" value="HTH_MARR"/>
    <property type="match status" value="1"/>
</dbReference>
<dbReference type="InterPro" id="IPR036388">
    <property type="entry name" value="WH-like_DNA-bd_sf"/>
</dbReference>
<evidence type="ECO:0000313" key="3">
    <source>
        <dbReference type="Proteomes" id="UP000051906"/>
    </source>
</evidence>
<feature type="domain" description="HTH marR-type" evidence="1">
    <location>
        <begin position="4"/>
        <end position="136"/>
    </location>
</feature>
<dbReference type="PANTHER" id="PTHR33164:SF57">
    <property type="entry name" value="MARR-FAMILY TRANSCRIPTIONAL REGULATOR"/>
    <property type="match status" value="1"/>
</dbReference>
<dbReference type="PANTHER" id="PTHR33164">
    <property type="entry name" value="TRANSCRIPTIONAL REGULATOR, MARR FAMILY"/>
    <property type="match status" value="1"/>
</dbReference>
<accession>A0A0R2LVF2</accession>
<dbReference type="GO" id="GO:0006950">
    <property type="term" value="P:response to stress"/>
    <property type="evidence" value="ECO:0007669"/>
    <property type="project" value="TreeGrafter"/>
</dbReference>
<proteinExistence type="predicted"/>
<dbReference type="InterPro" id="IPR039422">
    <property type="entry name" value="MarR/SlyA-like"/>
</dbReference>
<keyword evidence="3" id="KW-1185">Reference proteome</keyword>
<dbReference type="InterPro" id="IPR000835">
    <property type="entry name" value="HTH_MarR-typ"/>
</dbReference>
<protein>
    <recommendedName>
        <fullName evidence="1">HTH marR-type domain-containing protein</fullName>
    </recommendedName>
</protein>
<evidence type="ECO:0000313" key="2">
    <source>
        <dbReference type="EMBL" id="KRO03490.1"/>
    </source>
</evidence>
<reference evidence="2 3" key="1">
    <citation type="journal article" date="2015" name="Genome Announc.">
        <title>Expanding the biotechnology potential of lactobacilli through comparative genomics of 213 strains and associated genera.</title>
        <authorList>
            <person name="Sun Z."/>
            <person name="Harris H.M."/>
            <person name="McCann A."/>
            <person name="Guo C."/>
            <person name="Argimon S."/>
            <person name="Zhang W."/>
            <person name="Yang X."/>
            <person name="Jeffery I.B."/>
            <person name="Cooney J.C."/>
            <person name="Kagawa T.F."/>
            <person name="Liu W."/>
            <person name="Song Y."/>
            <person name="Salvetti E."/>
            <person name="Wrobel A."/>
            <person name="Rasinkangas P."/>
            <person name="Parkhill J."/>
            <person name="Rea M.C."/>
            <person name="O'Sullivan O."/>
            <person name="Ritari J."/>
            <person name="Douillard F.P."/>
            <person name="Paul Ross R."/>
            <person name="Yang R."/>
            <person name="Briner A.E."/>
            <person name="Felis G.E."/>
            <person name="de Vos W.M."/>
            <person name="Barrangou R."/>
            <person name="Klaenhammer T.R."/>
            <person name="Caufield P.W."/>
            <person name="Cui Y."/>
            <person name="Zhang H."/>
            <person name="O'Toole P.W."/>
        </authorList>
    </citation>
    <scope>NUCLEOTIDE SEQUENCE [LARGE SCALE GENOMIC DNA]</scope>
    <source>
        <strain evidence="2 3">DSM 22467</strain>
    </source>
</reference>
<comment type="caution">
    <text evidence="2">The sequence shown here is derived from an EMBL/GenBank/DDBJ whole genome shotgun (WGS) entry which is preliminary data.</text>
</comment>
<dbReference type="Pfam" id="PF12802">
    <property type="entry name" value="MarR_2"/>
    <property type="match status" value="1"/>
</dbReference>
<dbReference type="Proteomes" id="UP000051906">
    <property type="component" value="Unassembled WGS sequence"/>
</dbReference>
<sequence length="141" mass="16508">MDSNQLVSWKLVLLGRKIRNRRNRFVRHLNLTSEQADALRFFGDFPHSTITDFKDRQQVTHQTARLIVKRMVDRNLLVLEANPADRREKLVGFTEAGLVKRHQLDDYIKDTSQALFTGFTTAEQQAVLTMLDRIEQNLERN</sequence>
<dbReference type="SUPFAM" id="SSF46785">
    <property type="entry name" value="Winged helix' DNA-binding domain"/>
    <property type="match status" value="1"/>
</dbReference>
<dbReference type="STRING" id="616990.IV54_GL000167"/>
<dbReference type="AlphaFoldDB" id="A0A0R2LVF2"/>
<dbReference type="PROSITE" id="PS50995">
    <property type="entry name" value="HTH_MARR_2"/>
    <property type="match status" value="1"/>
</dbReference>